<keyword evidence="3" id="KW-1185">Reference proteome</keyword>
<organism evidence="2 3">
    <name type="scientific">Bimuria novae-zelandiae CBS 107.79</name>
    <dbReference type="NCBI Taxonomy" id="1447943"/>
    <lineage>
        <taxon>Eukaryota</taxon>
        <taxon>Fungi</taxon>
        <taxon>Dikarya</taxon>
        <taxon>Ascomycota</taxon>
        <taxon>Pezizomycotina</taxon>
        <taxon>Dothideomycetes</taxon>
        <taxon>Pleosporomycetidae</taxon>
        <taxon>Pleosporales</taxon>
        <taxon>Massarineae</taxon>
        <taxon>Didymosphaeriaceae</taxon>
        <taxon>Bimuria</taxon>
    </lineage>
</organism>
<name>A0A6A5UQA7_9PLEO</name>
<dbReference type="OrthoDB" id="5135333at2759"/>
<protein>
    <submittedName>
        <fullName evidence="2">Heterokaryon incompatibility</fullName>
    </submittedName>
</protein>
<proteinExistence type="predicted"/>
<feature type="non-terminal residue" evidence="2">
    <location>
        <position position="172"/>
    </location>
</feature>
<reference evidence="2" key="1">
    <citation type="journal article" date="2020" name="Stud. Mycol.">
        <title>101 Dothideomycetes genomes: a test case for predicting lifestyles and emergence of pathogens.</title>
        <authorList>
            <person name="Haridas S."/>
            <person name="Albert R."/>
            <person name="Binder M."/>
            <person name="Bloem J."/>
            <person name="Labutti K."/>
            <person name="Salamov A."/>
            <person name="Andreopoulos B."/>
            <person name="Baker S."/>
            <person name="Barry K."/>
            <person name="Bills G."/>
            <person name="Bluhm B."/>
            <person name="Cannon C."/>
            <person name="Castanera R."/>
            <person name="Culley D."/>
            <person name="Daum C."/>
            <person name="Ezra D."/>
            <person name="Gonzalez J."/>
            <person name="Henrissat B."/>
            <person name="Kuo A."/>
            <person name="Liang C."/>
            <person name="Lipzen A."/>
            <person name="Lutzoni F."/>
            <person name="Magnuson J."/>
            <person name="Mondo S."/>
            <person name="Nolan M."/>
            <person name="Ohm R."/>
            <person name="Pangilinan J."/>
            <person name="Park H.-J."/>
            <person name="Ramirez L."/>
            <person name="Alfaro M."/>
            <person name="Sun H."/>
            <person name="Tritt A."/>
            <person name="Yoshinaga Y."/>
            <person name="Zwiers L.-H."/>
            <person name="Turgeon B."/>
            <person name="Goodwin S."/>
            <person name="Spatafora J."/>
            <person name="Crous P."/>
            <person name="Grigoriev I."/>
        </authorList>
    </citation>
    <scope>NUCLEOTIDE SEQUENCE</scope>
    <source>
        <strain evidence="2">CBS 107.79</strain>
    </source>
</reference>
<dbReference type="Pfam" id="PF06985">
    <property type="entry name" value="HET"/>
    <property type="match status" value="1"/>
</dbReference>
<feature type="domain" description="Heterokaryon incompatibility" evidence="1">
    <location>
        <begin position="24"/>
        <end position="172"/>
    </location>
</feature>
<evidence type="ECO:0000313" key="2">
    <source>
        <dbReference type="EMBL" id="KAF1967373.1"/>
    </source>
</evidence>
<dbReference type="AlphaFoldDB" id="A0A6A5UQA7"/>
<evidence type="ECO:0000259" key="1">
    <source>
        <dbReference type="Pfam" id="PF06985"/>
    </source>
</evidence>
<evidence type="ECO:0000313" key="3">
    <source>
        <dbReference type="Proteomes" id="UP000800036"/>
    </source>
</evidence>
<dbReference type="InterPro" id="IPR010730">
    <property type="entry name" value="HET"/>
</dbReference>
<dbReference type="PANTHER" id="PTHR33112:SF12">
    <property type="entry name" value="HETEROKARYON INCOMPATIBILITY DOMAIN-CONTAINING PROTEIN"/>
    <property type="match status" value="1"/>
</dbReference>
<gene>
    <name evidence="2" type="ORF">BU23DRAFT_373759</name>
</gene>
<feature type="non-terminal residue" evidence="2">
    <location>
        <position position="1"/>
    </location>
</feature>
<sequence>LPKDFRLIDVKQRCIVQPTKLERYCVLSYVWGSAGQFLLKESNFEQLTTSNGIDTITNLPQTILDAIELCVKVGCPYLWVDSLCIIQDSPSDKHSQIRAMDAIYSQSYLGIFAAAGDGANAGLSPFGRHGRQPAIESLLVNVKPSLRLAATLSPQIAAEGIARSTWASRAWT</sequence>
<dbReference type="EMBL" id="ML976733">
    <property type="protein sequence ID" value="KAF1967373.1"/>
    <property type="molecule type" value="Genomic_DNA"/>
</dbReference>
<dbReference type="Proteomes" id="UP000800036">
    <property type="component" value="Unassembled WGS sequence"/>
</dbReference>
<accession>A0A6A5UQA7</accession>
<dbReference type="PANTHER" id="PTHR33112">
    <property type="entry name" value="DOMAIN PROTEIN, PUTATIVE-RELATED"/>
    <property type="match status" value="1"/>
</dbReference>